<dbReference type="InterPro" id="IPR035986">
    <property type="entry name" value="PKD_dom_sf"/>
</dbReference>
<dbReference type="Gene3D" id="2.60.40.10">
    <property type="entry name" value="Immunoglobulins"/>
    <property type="match status" value="1"/>
</dbReference>
<comment type="caution">
    <text evidence="1">The sequence shown here is derived from an EMBL/GenBank/DDBJ whole genome shotgun (WGS) entry which is preliminary data.</text>
</comment>
<dbReference type="Proteomes" id="UP001595533">
    <property type="component" value="Unassembled WGS sequence"/>
</dbReference>
<dbReference type="RefSeq" id="WP_077410022.1">
    <property type="nucleotide sequence ID" value="NZ_JBHRTS010000002.1"/>
</dbReference>
<dbReference type="EMBL" id="JBHRTS010000002">
    <property type="protein sequence ID" value="MFC3193348.1"/>
    <property type="molecule type" value="Genomic_DNA"/>
</dbReference>
<sequence length="544" mass="60316">MLKPNLTGIESCRSFGALLLVMISTPLWATVATIEPVTEDMMNASLIIKGTVLNIETSHQNTPVQNFVKSAAIKDQGFESIFTTYTFAKEEVIKGSHELNTFQVSIKGGCDLDSGICEEHLYEYGLQAGTEKIMFLDYNHDLQAYQPIQEIDSAFETTSIKSLNPKGSKFNQLPIAIISGLNCIYLDCHANAFASWDPDGQIVNYRWDTPIGHLFGPSQFFRVPWGGTHWVSLWVTDNNNATSFTSAIVTAFNPPTPIDEDDYDDVGLRGYTDDYEGNAESLSIGQSQLHNFHDAGDEDWTMVWSSAARAYEFSTQLIGANADTIAEVYKVTDIEVNPNFPGQNRFIINNMQLVGSDTGSGHSSVIFNSEAGFLYVMKTQSRTNSFGNDTDYEVFLNAVPIAADQYDDVSVRGYVDDYEGDAQSLSAGQTQWHNFHDNGDQDWTMVWSSTVRDYRFSAEMIGANSDAKVAVYKVTDIVVNPNYPNQNRFIINAMQHVGSANNPGTSSVTFTSEAGFLYVMKTESRTNSYGAGTEYKSQLEFVTN</sequence>
<dbReference type="InterPro" id="IPR013783">
    <property type="entry name" value="Ig-like_fold"/>
</dbReference>
<evidence type="ECO:0000313" key="2">
    <source>
        <dbReference type="Proteomes" id="UP001595533"/>
    </source>
</evidence>
<dbReference type="SUPFAM" id="SSF49299">
    <property type="entry name" value="PKD domain"/>
    <property type="match status" value="1"/>
</dbReference>
<evidence type="ECO:0000313" key="1">
    <source>
        <dbReference type="EMBL" id="MFC3193348.1"/>
    </source>
</evidence>
<keyword evidence="2" id="KW-1185">Reference proteome</keyword>
<accession>A0ABV7J9I3</accession>
<name>A0ABV7J9I3_9GAMM</name>
<protein>
    <submittedName>
        <fullName evidence="1">Uncharacterized protein</fullName>
    </submittedName>
</protein>
<organism evidence="1 2">
    <name type="scientific">Marinicella sediminis</name>
    <dbReference type="NCBI Taxonomy" id="1792834"/>
    <lineage>
        <taxon>Bacteria</taxon>
        <taxon>Pseudomonadati</taxon>
        <taxon>Pseudomonadota</taxon>
        <taxon>Gammaproteobacteria</taxon>
        <taxon>Lysobacterales</taxon>
        <taxon>Marinicellaceae</taxon>
        <taxon>Marinicella</taxon>
    </lineage>
</organism>
<proteinExistence type="predicted"/>
<reference evidence="2" key="1">
    <citation type="journal article" date="2019" name="Int. J. Syst. Evol. Microbiol.">
        <title>The Global Catalogue of Microorganisms (GCM) 10K type strain sequencing project: providing services to taxonomists for standard genome sequencing and annotation.</title>
        <authorList>
            <consortium name="The Broad Institute Genomics Platform"/>
            <consortium name="The Broad Institute Genome Sequencing Center for Infectious Disease"/>
            <person name="Wu L."/>
            <person name="Ma J."/>
        </authorList>
    </citation>
    <scope>NUCLEOTIDE SEQUENCE [LARGE SCALE GENOMIC DNA]</scope>
    <source>
        <strain evidence="2">KCTC 42953</strain>
    </source>
</reference>
<gene>
    <name evidence="1" type="ORF">ACFODZ_03725</name>
</gene>